<evidence type="ECO:0000313" key="6">
    <source>
        <dbReference type="Proteomes" id="UP000095284"/>
    </source>
</evidence>
<keyword evidence="7" id="KW-1185">Reference proteome</keyword>
<evidence type="ECO:0000313" key="3">
    <source>
        <dbReference type="EMBL" id="CAD5227172.1"/>
    </source>
</evidence>
<organism evidence="6 8">
    <name type="scientific">Bursaphelenchus xylophilus</name>
    <name type="common">Pinewood nematode worm</name>
    <name type="synonym">Aphelenchoides xylophilus</name>
    <dbReference type="NCBI Taxonomy" id="6326"/>
    <lineage>
        <taxon>Eukaryota</taxon>
        <taxon>Metazoa</taxon>
        <taxon>Ecdysozoa</taxon>
        <taxon>Nematoda</taxon>
        <taxon>Chromadorea</taxon>
        <taxon>Rhabditida</taxon>
        <taxon>Tylenchina</taxon>
        <taxon>Tylenchomorpha</taxon>
        <taxon>Aphelenchoidea</taxon>
        <taxon>Aphelenchoididae</taxon>
        <taxon>Bursaphelenchus</taxon>
    </lineage>
</organism>
<dbReference type="CDD" id="cd05380">
    <property type="entry name" value="CAP_euk"/>
    <property type="match status" value="2"/>
</dbReference>
<reference evidence="5" key="2">
    <citation type="submission" date="2020-08" db="EMBL/GenBank/DDBJ databases">
        <authorList>
            <person name="Kikuchi T."/>
        </authorList>
    </citation>
    <scope>NUCLEOTIDE SEQUENCE</scope>
    <source>
        <strain evidence="3">Ka4C1</strain>
    </source>
</reference>
<feature type="chain" id="PRO_5035359686" evidence="1">
    <location>
        <begin position="16"/>
        <end position="413"/>
    </location>
</feature>
<dbReference type="EMBL" id="CAJFDI010000004">
    <property type="protein sequence ID" value="CAD5227172.1"/>
    <property type="molecule type" value="Genomic_DNA"/>
</dbReference>
<proteinExistence type="predicted"/>
<evidence type="ECO:0000313" key="5">
    <source>
        <dbReference type="EMBL" id="CAG9117129.1"/>
    </source>
</evidence>
<gene>
    <name evidence="3" type="ORF">BXYJ_LOCUS9717</name>
    <name evidence="4" type="ORF">BXYJ_LOCUS9720</name>
</gene>
<evidence type="ECO:0000313" key="7">
    <source>
        <dbReference type="Proteomes" id="UP000659654"/>
    </source>
</evidence>
<dbReference type="Proteomes" id="UP000582659">
    <property type="component" value="Unassembled WGS sequence"/>
</dbReference>
<name>A0A1I7S4I5_BURXY</name>
<evidence type="ECO:0000256" key="1">
    <source>
        <dbReference type="SAM" id="SignalP"/>
    </source>
</evidence>
<keyword evidence="1" id="KW-0732">Signal</keyword>
<dbReference type="SMR" id="A0A1I7S4I5"/>
<dbReference type="Pfam" id="PF00188">
    <property type="entry name" value="CAP"/>
    <property type="match status" value="1"/>
</dbReference>
<dbReference type="Proteomes" id="UP000095284">
    <property type="component" value="Unplaced"/>
</dbReference>
<dbReference type="InterPro" id="IPR001283">
    <property type="entry name" value="CRISP-related"/>
</dbReference>
<evidence type="ECO:0000313" key="8">
    <source>
        <dbReference type="WBParaSite" id="BXY_0791800.1"/>
    </source>
</evidence>
<feature type="domain" description="SCP" evidence="2">
    <location>
        <begin position="24"/>
        <end position="180"/>
    </location>
</feature>
<dbReference type="InterPro" id="IPR035940">
    <property type="entry name" value="CAP_sf"/>
</dbReference>
<protein>
    <submittedName>
        <fullName evidence="3">(pine wood nematode) hypothetical protein</fullName>
    </submittedName>
    <submittedName>
        <fullName evidence="8">SCP domain-containing protein</fullName>
    </submittedName>
</protein>
<reference evidence="8" key="1">
    <citation type="submission" date="2016-11" db="UniProtKB">
        <authorList>
            <consortium name="WormBaseParasite"/>
        </authorList>
    </citation>
    <scope>IDENTIFICATION</scope>
</reference>
<dbReference type="AlphaFoldDB" id="A0A1I7S4I5"/>
<dbReference type="EMBL" id="CAJFCV020000004">
    <property type="protein sequence ID" value="CAG9117138.1"/>
    <property type="molecule type" value="Genomic_DNA"/>
</dbReference>
<sequence length="413" mass="45080">MKIIVLALCCALTAAITQRRLTATEQQQVIDKLNEVRRRVSNGETVGKNGTKLPPATDIQQLNHNSTFEDQAYTWVTGCNYDLQPNSNQLISAFGSLTSDYVGTLKQAIEQWYNASQRYAGDVRNFQASDASDFSTLAWNYLNLTGCAVGLCSQLKNGNNYFNNFTFVACNFNSGSNWIGKPIYNPGTPCDPCPYGYRCNNSLCYFDSQLPPRTPGWLTIGERQTVLDTLNGHRRDLAKGNVTGANGKTFPTGSNILEVEYDIGLQSIAVNNFTKCTSGFADLANYNVLSIMLRGVETPDGQEYNFALKTAINSWWYPAGYNNSISNYQGSSSNFAKLGWAKASRIGCNREICLFQQQNVTVSKIVCVLGEEKGAVIGQPIYSSGSTCSACPSGYSCSNSLCVKSVSQCSISG</sequence>
<dbReference type="SUPFAM" id="SSF55797">
    <property type="entry name" value="PR-1-like"/>
    <property type="match status" value="2"/>
</dbReference>
<dbReference type="Gene3D" id="3.40.33.10">
    <property type="entry name" value="CAP"/>
    <property type="match status" value="2"/>
</dbReference>
<dbReference type="EMBL" id="CAJFCV020000004">
    <property type="protein sequence ID" value="CAG9117129.1"/>
    <property type="molecule type" value="Genomic_DNA"/>
</dbReference>
<dbReference type="SMART" id="SM00198">
    <property type="entry name" value="SCP"/>
    <property type="match status" value="1"/>
</dbReference>
<dbReference type="PANTHER" id="PTHR10334">
    <property type="entry name" value="CYSTEINE-RICH SECRETORY PROTEIN-RELATED"/>
    <property type="match status" value="1"/>
</dbReference>
<feature type="signal peptide" evidence="1">
    <location>
        <begin position="1"/>
        <end position="15"/>
    </location>
</feature>
<dbReference type="eggNOG" id="KOG3017">
    <property type="taxonomic scope" value="Eukaryota"/>
</dbReference>
<accession>A0A1I7S4I5</accession>
<dbReference type="WBParaSite" id="BXY_0791800.1">
    <property type="protein sequence ID" value="BXY_0791800.1"/>
    <property type="gene ID" value="BXY_0791800"/>
</dbReference>
<evidence type="ECO:0000313" key="4">
    <source>
        <dbReference type="EMBL" id="CAD5227175.1"/>
    </source>
</evidence>
<evidence type="ECO:0000259" key="2">
    <source>
        <dbReference type="SMART" id="SM00198"/>
    </source>
</evidence>
<dbReference type="EMBL" id="CAJFDI010000004">
    <property type="protein sequence ID" value="CAD5227175.1"/>
    <property type="molecule type" value="Genomic_DNA"/>
</dbReference>
<dbReference type="OrthoDB" id="5876828at2759"/>
<dbReference type="InterPro" id="IPR014044">
    <property type="entry name" value="CAP_dom"/>
</dbReference>
<dbReference type="Proteomes" id="UP000659654">
    <property type="component" value="Unassembled WGS sequence"/>
</dbReference>